<gene>
    <name evidence="4" type="ORF">H8R94_06855</name>
</gene>
<keyword evidence="2" id="KW-0012">Acyltransferase</keyword>
<protein>
    <submittedName>
        <fullName evidence="4">GNAT family N-acetyltransferase</fullName>
    </submittedName>
</protein>
<evidence type="ECO:0000259" key="3">
    <source>
        <dbReference type="PROSITE" id="PS51186"/>
    </source>
</evidence>
<dbReference type="Proteomes" id="UP000643810">
    <property type="component" value="Unassembled WGS sequence"/>
</dbReference>
<evidence type="ECO:0000313" key="5">
    <source>
        <dbReference type="Proteomes" id="UP000643810"/>
    </source>
</evidence>
<keyword evidence="5" id="KW-1185">Reference proteome</keyword>
<dbReference type="RefSeq" id="WP_118280577.1">
    <property type="nucleotide sequence ID" value="NZ_JACOPG010000002.1"/>
</dbReference>
<evidence type="ECO:0000313" key="4">
    <source>
        <dbReference type="EMBL" id="MBC5686328.1"/>
    </source>
</evidence>
<dbReference type="InterPro" id="IPR051016">
    <property type="entry name" value="Diverse_Substrate_AcTransf"/>
</dbReference>
<dbReference type="InterPro" id="IPR000182">
    <property type="entry name" value="GNAT_dom"/>
</dbReference>
<dbReference type="EMBL" id="JACOPG010000002">
    <property type="protein sequence ID" value="MBC5686328.1"/>
    <property type="molecule type" value="Genomic_DNA"/>
</dbReference>
<evidence type="ECO:0000256" key="1">
    <source>
        <dbReference type="ARBA" id="ARBA00022679"/>
    </source>
</evidence>
<dbReference type="PROSITE" id="PS51186">
    <property type="entry name" value="GNAT"/>
    <property type="match status" value="1"/>
</dbReference>
<dbReference type="PANTHER" id="PTHR10545:SF29">
    <property type="entry name" value="GH14572P-RELATED"/>
    <property type="match status" value="1"/>
</dbReference>
<dbReference type="CDD" id="cd04301">
    <property type="entry name" value="NAT_SF"/>
    <property type="match status" value="1"/>
</dbReference>
<proteinExistence type="predicted"/>
<sequence length="151" mass="17627">MNDTLEIREARADEIALVQELIREMAKYEKRPEDMTGTQESLSYWLFERKIATILLLEYEKKVIGYAIYYPVFGSFAACGGIHLEDLYIKAEYRKHGFGRYFFDAVAKRAKAEGYSRMEWSCLDWNTPSLAFYEKLGAAYDSGRKYLELPL</sequence>
<name>A0ABR7GGR7_9FIRM</name>
<organism evidence="4 5">
    <name type="scientific">Roseburia lenta</name>
    <dbReference type="NCBI Taxonomy" id="2763061"/>
    <lineage>
        <taxon>Bacteria</taxon>
        <taxon>Bacillati</taxon>
        <taxon>Bacillota</taxon>
        <taxon>Clostridia</taxon>
        <taxon>Lachnospirales</taxon>
        <taxon>Lachnospiraceae</taxon>
        <taxon>Roseburia</taxon>
    </lineage>
</organism>
<evidence type="ECO:0000256" key="2">
    <source>
        <dbReference type="ARBA" id="ARBA00023315"/>
    </source>
</evidence>
<accession>A0ABR7GGR7</accession>
<dbReference type="SUPFAM" id="SSF55729">
    <property type="entry name" value="Acyl-CoA N-acyltransferases (Nat)"/>
    <property type="match status" value="1"/>
</dbReference>
<keyword evidence="1" id="KW-0808">Transferase</keyword>
<dbReference type="Gene3D" id="3.40.630.30">
    <property type="match status" value="1"/>
</dbReference>
<feature type="domain" description="N-acetyltransferase" evidence="3">
    <location>
        <begin position="5"/>
        <end position="151"/>
    </location>
</feature>
<reference evidence="4 5" key="1">
    <citation type="submission" date="2020-08" db="EMBL/GenBank/DDBJ databases">
        <title>Genome public.</title>
        <authorList>
            <person name="Liu C."/>
            <person name="Sun Q."/>
        </authorList>
    </citation>
    <scope>NUCLEOTIDE SEQUENCE [LARGE SCALE GENOMIC DNA]</scope>
    <source>
        <strain evidence="4 5">NSJ-9</strain>
    </source>
</reference>
<comment type="caution">
    <text evidence="4">The sequence shown here is derived from an EMBL/GenBank/DDBJ whole genome shotgun (WGS) entry which is preliminary data.</text>
</comment>
<dbReference type="PANTHER" id="PTHR10545">
    <property type="entry name" value="DIAMINE N-ACETYLTRANSFERASE"/>
    <property type="match status" value="1"/>
</dbReference>
<dbReference type="Pfam" id="PF00583">
    <property type="entry name" value="Acetyltransf_1"/>
    <property type="match status" value="1"/>
</dbReference>
<dbReference type="InterPro" id="IPR016181">
    <property type="entry name" value="Acyl_CoA_acyltransferase"/>
</dbReference>